<proteinExistence type="predicted"/>
<protein>
    <submittedName>
        <fullName evidence="1">Uncharacterized protein</fullName>
    </submittedName>
</protein>
<accession>L1NIL9</accession>
<comment type="caution">
    <text evidence="1">The sequence shown here is derived from an EMBL/GenBank/DDBJ whole genome shotgun (WGS) entry which is preliminary data.</text>
</comment>
<reference evidence="1 2" key="1">
    <citation type="submission" date="2012-05" db="EMBL/GenBank/DDBJ databases">
        <authorList>
            <person name="Weinstock G."/>
            <person name="Sodergren E."/>
            <person name="Lobos E.A."/>
            <person name="Fulton L."/>
            <person name="Fulton R."/>
            <person name="Courtney L."/>
            <person name="Fronick C."/>
            <person name="O'Laughlin M."/>
            <person name="Godfrey J."/>
            <person name="Wilson R.M."/>
            <person name="Miner T."/>
            <person name="Farmer C."/>
            <person name="Delehaunty K."/>
            <person name="Cordes M."/>
            <person name="Minx P."/>
            <person name="Tomlinson C."/>
            <person name="Chen J."/>
            <person name="Wollam A."/>
            <person name="Pepin K.H."/>
            <person name="Bhonagiri V."/>
            <person name="Zhang X."/>
            <person name="Suruliraj S."/>
            <person name="Warren W."/>
            <person name="Mitreva M."/>
            <person name="Mardis E.R."/>
            <person name="Wilson R.K."/>
        </authorList>
    </citation>
    <scope>NUCLEOTIDE SEQUENCE [LARGE SCALE GENOMIC DNA]</scope>
    <source>
        <strain evidence="1 2">F0037</strain>
    </source>
</reference>
<evidence type="ECO:0000313" key="1">
    <source>
        <dbReference type="EMBL" id="EKY03349.1"/>
    </source>
</evidence>
<dbReference type="HOGENOM" id="CLU_3237495_0_0_10"/>
<organism evidence="1 2">
    <name type="scientific">Porphyromonas catoniae F0037</name>
    <dbReference type="NCBI Taxonomy" id="1127696"/>
    <lineage>
        <taxon>Bacteria</taxon>
        <taxon>Pseudomonadati</taxon>
        <taxon>Bacteroidota</taxon>
        <taxon>Bacteroidia</taxon>
        <taxon>Bacteroidales</taxon>
        <taxon>Porphyromonadaceae</taxon>
        <taxon>Porphyromonas</taxon>
    </lineage>
</organism>
<sequence length="43" mass="5152">MSIHFTPFSSTYEDGYKAWTKNKYNFETPTNQYFNEVYSPCIT</sequence>
<gene>
    <name evidence="1" type="ORF">HMPREF9134_00015</name>
</gene>
<dbReference type="AlphaFoldDB" id="L1NIL9"/>
<dbReference type="EMBL" id="AMEQ01000002">
    <property type="protein sequence ID" value="EKY03349.1"/>
    <property type="molecule type" value="Genomic_DNA"/>
</dbReference>
<evidence type="ECO:0000313" key="2">
    <source>
        <dbReference type="Proteomes" id="UP000010408"/>
    </source>
</evidence>
<name>L1NIL9_9PORP</name>
<dbReference type="Proteomes" id="UP000010408">
    <property type="component" value="Unassembled WGS sequence"/>
</dbReference>